<evidence type="ECO:0000256" key="1">
    <source>
        <dbReference type="SAM" id="MobiDB-lite"/>
    </source>
</evidence>
<dbReference type="EMBL" id="FOUB01000060">
    <property type="protein sequence ID" value="SFM84728.1"/>
    <property type="molecule type" value="Genomic_DNA"/>
</dbReference>
<evidence type="ECO:0000313" key="2">
    <source>
        <dbReference type="EMBL" id="SFM84728.1"/>
    </source>
</evidence>
<dbReference type="OrthoDB" id="8482253at2"/>
<organism evidence="2 3">
    <name type="scientific">Nitrosomonas communis</name>
    <dbReference type="NCBI Taxonomy" id="44574"/>
    <lineage>
        <taxon>Bacteria</taxon>
        <taxon>Pseudomonadati</taxon>
        <taxon>Pseudomonadota</taxon>
        <taxon>Betaproteobacteria</taxon>
        <taxon>Nitrosomonadales</taxon>
        <taxon>Nitrosomonadaceae</taxon>
        <taxon>Nitrosomonas</taxon>
    </lineage>
</organism>
<feature type="region of interest" description="Disordered" evidence="1">
    <location>
        <begin position="320"/>
        <end position="341"/>
    </location>
</feature>
<protein>
    <submittedName>
        <fullName evidence="2">Uncharacterized protein</fullName>
    </submittedName>
</protein>
<accession>A0A1I4U6X9</accession>
<gene>
    <name evidence="2" type="ORF">SAMN05421863_106014</name>
</gene>
<sequence>MINAGDLHSATCTRELKKENPKSAVATDAIAAIEAPPSTVPMLGRVVGQYSVTRYVDTRNLDALPSFLVTCLQRFVMYPQESFDFGKTPAAYNNYLAIMEVNLRPLVPEGTEIRLLDYWPRTLNAAVTTDISETGSNESNILRQHTSGSSTSTTNSFGVNLALTAGATPEGPSGSGTLGGNFEHSSTRGTSVEDTLGSSVSRGVQLTGAASMTIKDWASYATIIQPSDSKAPSLRWIWGQEYPWDLFLYRATEADNSVHLPKFLSDRLGDVDAGWVAPPSQLSMFGQDLIAHATWQVIPPENSIDPPILSFDLDGHIGLGSHSIGDPPPKSEAAAQQQKDAAPAKIVKASLNTLPYSIKPLASQSQVEPQEELEEKACALLDTPLDLELLALDAIGGPGTNNGAALGFSPDVIARRPVTPNGAIKMVSPTNTLALRGAGFLLPALDTPLKANVCAGGIATLNLFFKVADIEDEYSLIFKHWKADEAGCLLTIDINGLITVTRLVDDREGEGGSSNVTEIVLRSTDFTSIDYHDYLRLGLNQITIKITEAPPKHSDPDDPAPPCNYVLRALAVA</sequence>
<keyword evidence="3" id="KW-1185">Reference proteome</keyword>
<feature type="compositionally biased region" description="Polar residues" evidence="1">
    <location>
        <begin position="183"/>
        <end position="196"/>
    </location>
</feature>
<dbReference type="AlphaFoldDB" id="A0A1I4U6X9"/>
<dbReference type="Proteomes" id="UP000183287">
    <property type="component" value="Unassembled WGS sequence"/>
</dbReference>
<evidence type="ECO:0000313" key="3">
    <source>
        <dbReference type="Proteomes" id="UP000183287"/>
    </source>
</evidence>
<feature type="region of interest" description="Disordered" evidence="1">
    <location>
        <begin position="164"/>
        <end position="196"/>
    </location>
</feature>
<reference evidence="3" key="1">
    <citation type="submission" date="2016-10" db="EMBL/GenBank/DDBJ databases">
        <authorList>
            <person name="Varghese N."/>
            <person name="Submissions S."/>
        </authorList>
    </citation>
    <scope>NUCLEOTIDE SEQUENCE [LARGE SCALE GENOMIC DNA]</scope>
    <source>
        <strain evidence="3">Nm44</strain>
    </source>
</reference>
<proteinExistence type="predicted"/>
<dbReference type="RefSeq" id="WP_074906671.1">
    <property type="nucleotide sequence ID" value="NZ_FOUB01000060.1"/>
</dbReference>
<name>A0A1I4U6X9_9PROT</name>